<dbReference type="PANTHER" id="PTHR11346:SF32">
    <property type="entry name" value="GALECTIN-4"/>
    <property type="match status" value="1"/>
</dbReference>
<dbReference type="InterPro" id="IPR013320">
    <property type="entry name" value="ConA-like_dom_sf"/>
</dbReference>
<evidence type="ECO:0000259" key="4">
    <source>
        <dbReference type="PROSITE" id="PS51304"/>
    </source>
</evidence>
<dbReference type="PANTHER" id="PTHR11346">
    <property type="entry name" value="GALECTIN"/>
    <property type="match status" value="1"/>
</dbReference>
<dbReference type="SUPFAM" id="SSF49899">
    <property type="entry name" value="Concanavalin A-like lectins/glucanases"/>
    <property type="match status" value="2"/>
</dbReference>
<dbReference type="SMART" id="SM00908">
    <property type="entry name" value="Gal-bind_lectin"/>
    <property type="match status" value="2"/>
</dbReference>
<reference evidence="5" key="1">
    <citation type="journal article" date="2023" name="Science">
        <title>Genome structures resolve the early diversification of teleost fishes.</title>
        <authorList>
            <person name="Parey E."/>
            <person name="Louis A."/>
            <person name="Montfort J."/>
            <person name="Bouchez O."/>
            <person name="Roques C."/>
            <person name="Iampietro C."/>
            <person name="Lluch J."/>
            <person name="Castinel A."/>
            <person name="Donnadieu C."/>
            <person name="Desvignes T."/>
            <person name="Floi Bucao C."/>
            <person name="Jouanno E."/>
            <person name="Wen M."/>
            <person name="Mejri S."/>
            <person name="Dirks R."/>
            <person name="Jansen H."/>
            <person name="Henkel C."/>
            <person name="Chen W.J."/>
            <person name="Zahm M."/>
            <person name="Cabau C."/>
            <person name="Klopp C."/>
            <person name="Thompson A.W."/>
            <person name="Robinson-Rechavi M."/>
            <person name="Braasch I."/>
            <person name="Lecointre G."/>
            <person name="Bobe J."/>
            <person name="Postlethwait J.H."/>
            <person name="Berthelot C."/>
            <person name="Roest Crollius H."/>
            <person name="Guiguen Y."/>
        </authorList>
    </citation>
    <scope>NUCLEOTIDE SEQUENCE</scope>
    <source>
        <strain evidence="5">NC1722</strain>
    </source>
</reference>
<dbReference type="GO" id="GO:0030246">
    <property type="term" value="F:carbohydrate binding"/>
    <property type="evidence" value="ECO:0007669"/>
    <property type="project" value="UniProtKB-UniRule"/>
</dbReference>
<dbReference type="Gene3D" id="2.60.120.200">
    <property type="match status" value="2"/>
</dbReference>
<evidence type="ECO:0000256" key="3">
    <source>
        <dbReference type="RuleBase" id="RU102079"/>
    </source>
</evidence>
<accession>A0AAD7SH00</accession>
<comment type="caution">
    <text evidence="5">The sequence shown here is derived from an EMBL/GenBank/DDBJ whole genome shotgun (WGS) entry which is preliminary data.</text>
</comment>
<feature type="domain" description="Galectin" evidence="4">
    <location>
        <begin position="19"/>
        <end position="150"/>
    </location>
</feature>
<name>A0AAD7SH00_9TELE</name>
<evidence type="ECO:0000313" key="5">
    <source>
        <dbReference type="EMBL" id="KAJ8402183.1"/>
    </source>
</evidence>
<evidence type="ECO:0000256" key="1">
    <source>
        <dbReference type="ARBA" id="ARBA00022734"/>
    </source>
</evidence>
<keyword evidence="6" id="KW-1185">Reference proteome</keyword>
<dbReference type="FunFam" id="2.60.120.200:FF:000124">
    <property type="entry name" value="Galectin-4"/>
    <property type="match status" value="2"/>
</dbReference>
<sequence length="324" mass="35815">MAFIAPPGYQPVYNPSVPYVGPIYGGLRERVSVYIQGVIPQDITRFQVNLQCGEAEGCDIAMHFNPRFDDMDKVVFNSFQSGSWESEDNVQDMPFSKGQAFELVIAVTAEGYQVNVNGRQFHHFAHRVPLDRVSALQISGDVSIQTINIIGGGQRGPQGYPGGMGVRGGWGGMGYPGSNLPMIGGTPNYNPPVPYCEVIPGGLSPKRTIIIRGMLPHGATRFVLNFKVGGTEDIAFHMNPRVLEGQVVRNSCLGGTWGQEERELSHNPFLEGQYFDISVRCGNQRFKVFVNGQHLCDFSHRFQPFSQINTLEILGDVQLSYVHF</sequence>
<dbReference type="InterPro" id="IPR044156">
    <property type="entry name" value="Galectin-like"/>
</dbReference>
<feature type="domain" description="Galectin" evidence="4">
    <location>
        <begin position="195"/>
        <end position="324"/>
    </location>
</feature>
<dbReference type="CDD" id="cd00070">
    <property type="entry name" value="GLECT"/>
    <property type="match status" value="2"/>
</dbReference>
<dbReference type="SMART" id="SM00276">
    <property type="entry name" value="GLECT"/>
    <property type="match status" value="2"/>
</dbReference>
<organism evidence="5 6">
    <name type="scientific">Aldrovandia affinis</name>
    <dbReference type="NCBI Taxonomy" id="143900"/>
    <lineage>
        <taxon>Eukaryota</taxon>
        <taxon>Metazoa</taxon>
        <taxon>Chordata</taxon>
        <taxon>Craniata</taxon>
        <taxon>Vertebrata</taxon>
        <taxon>Euteleostomi</taxon>
        <taxon>Actinopterygii</taxon>
        <taxon>Neopterygii</taxon>
        <taxon>Teleostei</taxon>
        <taxon>Notacanthiformes</taxon>
        <taxon>Halosauridae</taxon>
        <taxon>Aldrovandia</taxon>
    </lineage>
</organism>
<dbReference type="Proteomes" id="UP001221898">
    <property type="component" value="Unassembled WGS sequence"/>
</dbReference>
<protein>
    <recommendedName>
        <fullName evidence="3">Galectin</fullName>
    </recommendedName>
</protein>
<keyword evidence="1 3" id="KW-0430">Lectin</keyword>
<keyword evidence="2" id="KW-0677">Repeat</keyword>
<dbReference type="EMBL" id="JAINUG010000065">
    <property type="protein sequence ID" value="KAJ8402183.1"/>
    <property type="molecule type" value="Genomic_DNA"/>
</dbReference>
<gene>
    <name evidence="5" type="ORF">AAFF_G00370480</name>
</gene>
<dbReference type="InterPro" id="IPR001079">
    <property type="entry name" value="Galectin_CRD"/>
</dbReference>
<dbReference type="AlphaFoldDB" id="A0AAD7SH00"/>
<evidence type="ECO:0000313" key="6">
    <source>
        <dbReference type="Proteomes" id="UP001221898"/>
    </source>
</evidence>
<dbReference type="PROSITE" id="PS51304">
    <property type="entry name" value="GALECTIN"/>
    <property type="match status" value="2"/>
</dbReference>
<dbReference type="Pfam" id="PF00337">
    <property type="entry name" value="Gal-bind_lectin"/>
    <property type="match status" value="2"/>
</dbReference>
<proteinExistence type="predicted"/>
<evidence type="ECO:0000256" key="2">
    <source>
        <dbReference type="ARBA" id="ARBA00022737"/>
    </source>
</evidence>